<evidence type="ECO:0000259" key="1">
    <source>
        <dbReference type="SMART" id="SM00670"/>
    </source>
</evidence>
<dbReference type="Pfam" id="PF13470">
    <property type="entry name" value="PIN_3"/>
    <property type="match status" value="1"/>
</dbReference>
<dbReference type="Gene3D" id="3.40.50.1010">
    <property type="entry name" value="5'-nuclease"/>
    <property type="match status" value="1"/>
</dbReference>
<dbReference type="eggNOG" id="COG1569">
    <property type="taxonomic scope" value="Bacteria"/>
</dbReference>
<sequence length="144" mass="16322">MLKVVLDTNIIISAAHNPVGKPALVLAIALSEEPALVTLYLSQDVWQEYKEVIDRDKFKYFNKTHVKTLLSQIKNRAKFVKPAFKVSAIRTDPADNRILECAIAAEADYLVTGNIKHFSFKKFHHTRIVSPQEFLIIIGENFLA</sequence>
<dbReference type="HOGENOM" id="CLU_116617_3_0_7"/>
<evidence type="ECO:0000313" key="2">
    <source>
        <dbReference type="EMBL" id="AEB07956.1"/>
    </source>
</evidence>
<dbReference type="STRING" id="880072.Desac_0057"/>
<dbReference type="NCBIfam" id="TIGR00305">
    <property type="entry name" value="putative toxin-antitoxin system toxin component, PIN family"/>
    <property type="match status" value="1"/>
</dbReference>
<dbReference type="KEGG" id="dao:Desac_0057"/>
<dbReference type="Proteomes" id="UP000000483">
    <property type="component" value="Chromosome"/>
</dbReference>
<name>F2NGP9_DESAR</name>
<dbReference type="PANTHER" id="PTHR34610">
    <property type="entry name" value="SSL7007 PROTEIN"/>
    <property type="match status" value="1"/>
</dbReference>
<dbReference type="SMART" id="SM00670">
    <property type="entry name" value="PINc"/>
    <property type="match status" value="1"/>
</dbReference>
<evidence type="ECO:0000313" key="3">
    <source>
        <dbReference type="Proteomes" id="UP000000483"/>
    </source>
</evidence>
<accession>F2NGP9</accession>
<organism evidence="2 3">
    <name type="scientific">Desulfobacca acetoxidans (strain ATCC 700848 / DSM 11109 / ASRB2)</name>
    <dbReference type="NCBI Taxonomy" id="880072"/>
    <lineage>
        <taxon>Bacteria</taxon>
        <taxon>Pseudomonadati</taxon>
        <taxon>Thermodesulfobacteriota</taxon>
        <taxon>Desulfobaccia</taxon>
        <taxon>Desulfobaccales</taxon>
        <taxon>Desulfobaccaceae</taxon>
        <taxon>Desulfobacca</taxon>
    </lineage>
</organism>
<feature type="domain" description="PIN" evidence="1">
    <location>
        <begin position="2"/>
        <end position="119"/>
    </location>
</feature>
<dbReference type="OrthoDB" id="9798108at2"/>
<dbReference type="InterPro" id="IPR002850">
    <property type="entry name" value="PIN_toxin-like"/>
</dbReference>
<dbReference type="InterPro" id="IPR029060">
    <property type="entry name" value="PIN-like_dom_sf"/>
</dbReference>
<proteinExistence type="predicted"/>
<protein>
    <recommendedName>
        <fullName evidence="1">PIN domain-containing protein</fullName>
    </recommendedName>
</protein>
<dbReference type="SUPFAM" id="SSF88723">
    <property type="entry name" value="PIN domain-like"/>
    <property type="match status" value="1"/>
</dbReference>
<dbReference type="PANTHER" id="PTHR34610:SF3">
    <property type="entry name" value="SSL7007 PROTEIN"/>
    <property type="match status" value="1"/>
</dbReference>
<keyword evidence="3" id="KW-1185">Reference proteome</keyword>
<dbReference type="RefSeq" id="WP_013705071.1">
    <property type="nucleotide sequence ID" value="NC_015388.1"/>
</dbReference>
<dbReference type="AlphaFoldDB" id="F2NGP9"/>
<reference evidence="3" key="2">
    <citation type="submission" date="2011-03" db="EMBL/GenBank/DDBJ databases">
        <title>The complete genome of Desulfobacca acetoxidans DSM 11109.</title>
        <authorList>
            <consortium name="US DOE Joint Genome Institute (JGI-PGF)"/>
            <person name="Lucas S."/>
            <person name="Copeland A."/>
            <person name="Lapidus A."/>
            <person name="Bruce D."/>
            <person name="Goodwin L."/>
            <person name="Pitluck S."/>
            <person name="Peters L."/>
            <person name="Kyrpides N."/>
            <person name="Mavromatis K."/>
            <person name="Ivanova N."/>
            <person name="Ovchinnikova G."/>
            <person name="Teshima H."/>
            <person name="Detter J.C."/>
            <person name="Han C."/>
            <person name="Land M."/>
            <person name="Hauser L."/>
            <person name="Markowitz V."/>
            <person name="Cheng J.-F."/>
            <person name="Hugenholtz P."/>
            <person name="Woyke T."/>
            <person name="Wu D."/>
            <person name="Spring S."/>
            <person name="Schueler E."/>
            <person name="Brambilla E."/>
            <person name="Klenk H.-P."/>
            <person name="Eisen J.A."/>
        </authorList>
    </citation>
    <scope>NUCLEOTIDE SEQUENCE [LARGE SCALE GENOMIC DNA]</scope>
    <source>
        <strain evidence="3">ATCC 700848 / DSM 11109 / ASRB2</strain>
    </source>
</reference>
<gene>
    <name evidence="2" type="ordered locus">Desac_0057</name>
</gene>
<dbReference type="InterPro" id="IPR002716">
    <property type="entry name" value="PIN_dom"/>
</dbReference>
<dbReference type="EMBL" id="CP002629">
    <property type="protein sequence ID" value="AEB07956.1"/>
    <property type="molecule type" value="Genomic_DNA"/>
</dbReference>
<reference evidence="2 3" key="1">
    <citation type="journal article" date="2011" name="Stand. Genomic Sci.">
        <title>Complete genome sequence of the acetate-degrading sulfate reducer Desulfobacca acetoxidans type strain (ASRB2).</title>
        <authorList>
            <person name="Goker M."/>
            <person name="Teshima H."/>
            <person name="Lapidus A."/>
            <person name="Nolan M."/>
            <person name="Lucas S."/>
            <person name="Hammon N."/>
            <person name="Deshpande S."/>
            <person name="Cheng J.F."/>
            <person name="Tapia R."/>
            <person name="Han C."/>
            <person name="Goodwin L."/>
            <person name="Pitluck S."/>
            <person name="Huntemann M."/>
            <person name="Liolios K."/>
            <person name="Ivanova N."/>
            <person name="Pagani I."/>
            <person name="Mavromatis K."/>
            <person name="Ovchinikova G."/>
            <person name="Pati A."/>
            <person name="Chen A."/>
            <person name="Palaniappan K."/>
            <person name="Land M."/>
            <person name="Hauser L."/>
            <person name="Brambilla E.M."/>
            <person name="Rohde M."/>
            <person name="Spring S."/>
            <person name="Detter J.C."/>
            <person name="Woyke T."/>
            <person name="Bristow J."/>
            <person name="Eisen J.A."/>
            <person name="Markowitz V."/>
            <person name="Hugenholtz P."/>
            <person name="Kyrpides N.C."/>
            <person name="Klenk H.P."/>
        </authorList>
    </citation>
    <scope>NUCLEOTIDE SEQUENCE [LARGE SCALE GENOMIC DNA]</scope>
    <source>
        <strain evidence="3">ATCC 700848 / DSM 11109 / ASRB2</strain>
    </source>
</reference>